<evidence type="ECO:0000256" key="1">
    <source>
        <dbReference type="SAM" id="MobiDB-lite"/>
    </source>
</evidence>
<name>A0ABN2NAB9_9MICO</name>
<dbReference type="EMBL" id="BAAANL010000003">
    <property type="protein sequence ID" value="GAA1860228.1"/>
    <property type="molecule type" value="Genomic_DNA"/>
</dbReference>
<protein>
    <submittedName>
        <fullName evidence="2">Uncharacterized protein</fullName>
    </submittedName>
</protein>
<gene>
    <name evidence="2" type="ORF">GCM10009751_17210</name>
</gene>
<comment type="caution">
    <text evidence="2">The sequence shown here is derived from an EMBL/GenBank/DDBJ whole genome shotgun (WGS) entry which is preliminary data.</text>
</comment>
<dbReference type="Proteomes" id="UP001501094">
    <property type="component" value="Unassembled WGS sequence"/>
</dbReference>
<reference evidence="2 3" key="1">
    <citation type="journal article" date="2019" name="Int. J. Syst. Evol. Microbiol.">
        <title>The Global Catalogue of Microorganisms (GCM) 10K type strain sequencing project: providing services to taxonomists for standard genome sequencing and annotation.</title>
        <authorList>
            <consortium name="The Broad Institute Genomics Platform"/>
            <consortium name="The Broad Institute Genome Sequencing Center for Infectious Disease"/>
            <person name="Wu L."/>
            <person name="Ma J."/>
        </authorList>
    </citation>
    <scope>NUCLEOTIDE SEQUENCE [LARGE SCALE GENOMIC DNA]</scope>
    <source>
        <strain evidence="2 3">JCM 14326</strain>
    </source>
</reference>
<accession>A0ABN2NAB9</accession>
<evidence type="ECO:0000313" key="2">
    <source>
        <dbReference type="EMBL" id="GAA1860228.1"/>
    </source>
</evidence>
<sequence>MRRSSRAASGRPDAPRWKGLPRRFMPSTLGADPRNVRGSRRVPVHEMPERALVVGVEPLRSRRQVPGAVPWSG</sequence>
<proteinExistence type="predicted"/>
<organism evidence="2 3">
    <name type="scientific">Myceligenerans crystallogenes</name>
    <dbReference type="NCBI Taxonomy" id="316335"/>
    <lineage>
        <taxon>Bacteria</taxon>
        <taxon>Bacillati</taxon>
        <taxon>Actinomycetota</taxon>
        <taxon>Actinomycetes</taxon>
        <taxon>Micrococcales</taxon>
        <taxon>Promicromonosporaceae</taxon>
        <taxon>Myceligenerans</taxon>
    </lineage>
</organism>
<feature type="region of interest" description="Disordered" evidence="1">
    <location>
        <begin position="1"/>
        <end position="43"/>
    </location>
</feature>
<keyword evidence="3" id="KW-1185">Reference proteome</keyword>
<evidence type="ECO:0000313" key="3">
    <source>
        <dbReference type="Proteomes" id="UP001501094"/>
    </source>
</evidence>